<evidence type="ECO:0000256" key="7">
    <source>
        <dbReference type="RuleBase" id="RU363032"/>
    </source>
</evidence>
<accession>A0ABP8L571</accession>
<organism evidence="10 11">
    <name type="scientific">Georgenia halophila</name>
    <dbReference type="NCBI Taxonomy" id="620889"/>
    <lineage>
        <taxon>Bacteria</taxon>
        <taxon>Bacillati</taxon>
        <taxon>Actinomycetota</taxon>
        <taxon>Actinomycetes</taxon>
        <taxon>Micrococcales</taxon>
        <taxon>Bogoriellaceae</taxon>
        <taxon>Georgenia</taxon>
    </lineage>
</organism>
<evidence type="ECO:0000256" key="4">
    <source>
        <dbReference type="ARBA" id="ARBA00022692"/>
    </source>
</evidence>
<dbReference type="InterPro" id="IPR050809">
    <property type="entry name" value="UgpAE/MalFG_permease"/>
</dbReference>
<evidence type="ECO:0000259" key="9">
    <source>
        <dbReference type="PROSITE" id="PS50928"/>
    </source>
</evidence>
<dbReference type="RefSeq" id="WP_345215783.1">
    <property type="nucleotide sequence ID" value="NZ_BAABGN010000007.1"/>
</dbReference>
<sequence>MSTTAAPARRPGKATEHTTGLRRREARAGYLFVLPFMVVFVAMLVIPLAYSGYLSFFREQLIGGTSFVGFENYVRALGDSTFVSGVLRMAQFFLIQVPIMLGLSLLFALLLDSGRLHLQRVIRLGIFIPYAVPGVIAALMWGYLYGQDFGPFAQFFRAVGLEAPTFLDGGSMLYSIMNIVTWSFVGYNMIILYAALRSIPTELYEAARIDGAGEIRVAWSIKIPAIRPALLLTVIFSIIGTFQLFNEPSILETIAPNVIGNGYTPNFYAYNVAFVAQEVNYAAAIAFLLGIVIMAVSYVVQLGVLRKERAE</sequence>
<feature type="transmembrane region" description="Helical" evidence="7">
    <location>
        <begin position="122"/>
        <end position="144"/>
    </location>
</feature>
<dbReference type="SUPFAM" id="SSF161098">
    <property type="entry name" value="MetI-like"/>
    <property type="match status" value="1"/>
</dbReference>
<evidence type="ECO:0000256" key="8">
    <source>
        <dbReference type="SAM" id="MobiDB-lite"/>
    </source>
</evidence>
<reference evidence="11" key="1">
    <citation type="journal article" date="2019" name="Int. J. Syst. Evol. Microbiol.">
        <title>The Global Catalogue of Microorganisms (GCM) 10K type strain sequencing project: providing services to taxonomists for standard genome sequencing and annotation.</title>
        <authorList>
            <consortium name="The Broad Institute Genomics Platform"/>
            <consortium name="The Broad Institute Genome Sequencing Center for Infectious Disease"/>
            <person name="Wu L."/>
            <person name="Ma J."/>
        </authorList>
    </citation>
    <scope>NUCLEOTIDE SEQUENCE [LARGE SCALE GENOMIC DNA]</scope>
    <source>
        <strain evidence="11">JCM 17810</strain>
    </source>
</reference>
<feature type="transmembrane region" description="Helical" evidence="7">
    <location>
        <begin position="30"/>
        <end position="50"/>
    </location>
</feature>
<keyword evidence="5 7" id="KW-1133">Transmembrane helix</keyword>
<feature type="transmembrane region" description="Helical" evidence="7">
    <location>
        <begin position="281"/>
        <end position="305"/>
    </location>
</feature>
<dbReference type="PANTHER" id="PTHR43227">
    <property type="entry name" value="BLL4140 PROTEIN"/>
    <property type="match status" value="1"/>
</dbReference>
<keyword evidence="11" id="KW-1185">Reference proteome</keyword>
<dbReference type="Proteomes" id="UP001500622">
    <property type="component" value="Unassembled WGS sequence"/>
</dbReference>
<evidence type="ECO:0000256" key="5">
    <source>
        <dbReference type="ARBA" id="ARBA00022989"/>
    </source>
</evidence>
<feature type="transmembrane region" description="Helical" evidence="7">
    <location>
        <begin position="89"/>
        <end position="110"/>
    </location>
</feature>
<feature type="transmembrane region" description="Helical" evidence="7">
    <location>
        <begin position="225"/>
        <end position="245"/>
    </location>
</feature>
<gene>
    <name evidence="10" type="ORF">GCM10023169_16560</name>
</gene>
<dbReference type="InterPro" id="IPR035906">
    <property type="entry name" value="MetI-like_sf"/>
</dbReference>
<comment type="caution">
    <text evidence="10">The sequence shown here is derived from an EMBL/GenBank/DDBJ whole genome shotgun (WGS) entry which is preliminary data.</text>
</comment>
<keyword evidence="3" id="KW-1003">Cell membrane</keyword>
<proteinExistence type="inferred from homology"/>
<feature type="region of interest" description="Disordered" evidence="8">
    <location>
        <begin position="1"/>
        <end position="21"/>
    </location>
</feature>
<dbReference type="InterPro" id="IPR000515">
    <property type="entry name" value="MetI-like"/>
</dbReference>
<evidence type="ECO:0000256" key="6">
    <source>
        <dbReference type="ARBA" id="ARBA00023136"/>
    </source>
</evidence>
<comment type="subcellular location">
    <subcellularLocation>
        <location evidence="1 7">Cell membrane</location>
        <topology evidence="1 7">Multi-pass membrane protein</topology>
    </subcellularLocation>
</comment>
<evidence type="ECO:0000256" key="2">
    <source>
        <dbReference type="ARBA" id="ARBA00022448"/>
    </source>
</evidence>
<evidence type="ECO:0000256" key="1">
    <source>
        <dbReference type="ARBA" id="ARBA00004651"/>
    </source>
</evidence>
<keyword evidence="6 7" id="KW-0472">Membrane</keyword>
<dbReference type="PANTHER" id="PTHR43227:SF8">
    <property type="entry name" value="DIACETYLCHITOBIOSE UPTAKE SYSTEM PERMEASE PROTEIN DASB"/>
    <property type="match status" value="1"/>
</dbReference>
<dbReference type="Pfam" id="PF00528">
    <property type="entry name" value="BPD_transp_1"/>
    <property type="match status" value="1"/>
</dbReference>
<protein>
    <submittedName>
        <fullName evidence="10">Sugar ABC transporter permease</fullName>
    </submittedName>
</protein>
<comment type="similarity">
    <text evidence="7">Belongs to the binding-protein-dependent transport system permease family.</text>
</comment>
<dbReference type="CDD" id="cd06261">
    <property type="entry name" value="TM_PBP2"/>
    <property type="match status" value="1"/>
</dbReference>
<dbReference type="PROSITE" id="PS50928">
    <property type="entry name" value="ABC_TM1"/>
    <property type="match status" value="1"/>
</dbReference>
<keyword evidence="4 7" id="KW-0812">Transmembrane</keyword>
<feature type="transmembrane region" description="Helical" evidence="7">
    <location>
        <begin position="172"/>
        <end position="196"/>
    </location>
</feature>
<keyword evidence="2 7" id="KW-0813">Transport</keyword>
<evidence type="ECO:0000313" key="11">
    <source>
        <dbReference type="Proteomes" id="UP001500622"/>
    </source>
</evidence>
<dbReference type="EMBL" id="BAABGN010000007">
    <property type="protein sequence ID" value="GAA4422331.1"/>
    <property type="molecule type" value="Genomic_DNA"/>
</dbReference>
<evidence type="ECO:0000256" key="3">
    <source>
        <dbReference type="ARBA" id="ARBA00022475"/>
    </source>
</evidence>
<name>A0ABP8L571_9MICO</name>
<evidence type="ECO:0000313" key="10">
    <source>
        <dbReference type="EMBL" id="GAA4422331.1"/>
    </source>
</evidence>
<dbReference type="Gene3D" id="1.10.3720.10">
    <property type="entry name" value="MetI-like"/>
    <property type="match status" value="1"/>
</dbReference>
<feature type="domain" description="ABC transmembrane type-1" evidence="9">
    <location>
        <begin position="86"/>
        <end position="300"/>
    </location>
</feature>